<dbReference type="Proteomes" id="UP001649381">
    <property type="component" value="Unassembled WGS sequence"/>
</dbReference>
<dbReference type="Pfam" id="PF16916">
    <property type="entry name" value="ZT_dimer"/>
    <property type="match status" value="1"/>
</dbReference>
<feature type="transmembrane region" description="Helical" evidence="8">
    <location>
        <begin position="182"/>
        <end position="202"/>
    </location>
</feature>
<dbReference type="InterPro" id="IPR027470">
    <property type="entry name" value="Cation_efflux_CTD"/>
</dbReference>
<dbReference type="Gene3D" id="1.20.1510.10">
    <property type="entry name" value="Cation efflux protein transmembrane domain"/>
    <property type="match status" value="1"/>
</dbReference>
<name>A0ABS9GZ28_9BACL</name>
<evidence type="ECO:0000259" key="10">
    <source>
        <dbReference type="Pfam" id="PF16916"/>
    </source>
</evidence>
<dbReference type="NCBIfam" id="TIGR01297">
    <property type="entry name" value="CDF"/>
    <property type="match status" value="1"/>
</dbReference>
<dbReference type="InterPro" id="IPR036837">
    <property type="entry name" value="Cation_efflux_CTD_sf"/>
</dbReference>
<evidence type="ECO:0000256" key="3">
    <source>
        <dbReference type="ARBA" id="ARBA00022448"/>
    </source>
</evidence>
<dbReference type="InterPro" id="IPR002524">
    <property type="entry name" value="Cation_efflux"/>
</dbReference>
<dbReference type="PANTHER" id="PTHR11562">
    <property type="entry name" value="CATION EFFLUX PROTEIN/ ZINC TRANSPORTER"/>
    <property type="match status" value="1"/>
</dbReference>
<keyword evidence="6" id="KW-0406">Ion transport</keyword>
<dbReference type="SUPFAM" id="SSF160240">
    <property type="entry name" value="Cation efflux protein cytoplasmic domain-like"/>
    <property type="match status" value="1"/>
</dbReference>
<feature type="transmembrane region" description="Helical" evidence="8">
    <location>
        <begin position="20"/>
        <end position="44"/>
    </location>
</feature>
<evidence type="ECO:0000256" key="4">
    <source>
        <dbReference type="ARBA" id="ARBA00022692"/>
    </source>
</evidence>
<organism evidence="11 12">
    <name type="scientific">Pseudalkalibacillus berkeleyi</name>
    <dbReference type="NCBI Taxonomy" id="1069813"/>
    <lineage>
        <taxon>Bacteria</taxon>
        <taxon>Bacillati</taxon>
        <taxon>Bacillota</taxon>
        <taxon>Bacilli</taxon>
        <taxon>Bacillales</taxon>
        <taxon>Fictibacillaceae</taxon>
        <taxon>Pseudalkalibacillus</taxon>
    </lineage>
</organism>
<evidence type="ECO:0000256" key="5">
    <source>
        <dbReference type="ARBA" id="ARBA00022989"/>
    </source>
</evidence>
<dbReference type="Pfam" id="PF01545">
    <property type="entry name" value="Cation_efflux"/>
    <property type="match status" value="1"/>
</dbReference>
<dbReference type="InterPro" id="IPR058533">
    <property type="entry name" value="Cation_efflux_TM"/>
</dbReference>
<accession>A0ABS9GZ28</accession>
<feature type="transmembrane region" description="Helical" evidence="8">
    <location>
        <begin position="86"/>
        <end position="105"/>
    </location>
</feature>
<reference evidence="11 12" key="1">
    <citation type="submission" date="2022-01" db="EMBL/GenBank/DDBJ databases">
        <title>Alkalihalobacillus sp. EGI L200015, a novel bacterium isolated from a salt lake sediment.</title>
        <authorList>
            <person name="Gao L."/>
            <person name="Fang B.-Z."/>
            <person name="Li W.-J."/>
        </authorList>
    </citation>
    <scope>NUCLEOTIDE SEQUENCE [LARGE SCALE GENOMIC DNA]</scope>
    <source>
        <strain evidence="11 12">KCTC 12718</strain>
    </source>
</reference>
<evidence type="ECO:0000256" key="1">
    <source>
        <dbReference type="ARBA" id="ARBA00004141"/>
    </source>
</evidence>
<evidence type="ECO:0000256" key="8">
    <source>
        <dbReference type="SAM" id="Phobius"/>
    </source>
</evidence>
<evidence type="ECO:0000256" key="2">
    <source>
        <dbReference type="ARBA" id="ARBA00008873"/>
    </source>
</evidence>
<comment type="similarity">
    <text evidence="2">Belongs to the cation diffusion facilitator (CDF) transporter (TC 2.A.4) family. SLC30A subfamily.</text>
</comment>
<dbReference type="EMBL" id="JAKIJS010000001">
    <property type="protein sequence ID" value="MCF6138012.1"/>
    <property type="molecule type" value="Genomic_DNA"/>
</dbReference>
<feature type="domain" description="Cation efflux protein transmembrane" evidence="9">
    <location>
        <begin position="19"/>
        <end position="211"/>
    </location>
</feature>
<dbReference type="InterPro" id="IPR050681">
    <property type="entry name" value="CDF/SLC30A"/>
</dbReference>
<dbReference type="PANTHER" id="PTHR11562:SF17">
    <property type="entry name" value="RE54080P-RELATED"/>
    <property type="match status" value="1"/>
</dbReference>
<feature type="domain" description="Cation efflux protein cytoplasmic" evidence="10">
    <location>
        <begin position="215"/>
        <end position="289"/>
    </location>
</feature>
<feature type="transmembrane region" description="Helical" evidence="8">
    <location>
        <begin position="153"/>
        <end position="176"/>
    </location>
</feature>
<comment type="caution">
    <text evidence="11">The sequence shown here is derived from an EMBL/GenBank/DDBJ whole genome shotgun (WGS) entry which is preliminary data.</text>
</comment>
<feature type="transmembrane region" description="Helical" evidence="8">
    <location>
        <begin position="56"/>
        <end position="74"/>
    </location>
</feature>
<dbReference type="InterPro" id="IPR027469">
    <property type="entry name" value="Cation_efflux_TMD_sf"/>
</dbReference>
<comment type="subcellular location">
    <subcellularLocation>
        <location evidence="1">Membrane</location>
        <topology evidence="1">Multi-pass membrane protein</topology>
    </subcellularLocation>
</comment>
<keyword evidence="3" id="KW-0813">Transport</keyword>
<sequence length="301" mass="32816">MNMESHSHNHSHGSNKKALLFAFLITTLFMVAEVIGGLITNSLALLSDAGHMLSDAVSLGLSLLALVVGEKAATKAKTFGFKRFEILAALFNGVTLIVVSIYIFYEAFHRFQEPPSVVGSGMMIIGILGLVVNIVAAWVLMRGDTKGNLNLRSAFLHVLGDMLGSIGAIIAALLIIQFGWNIADPIASVIVAILILISAVRVTKESVHVLMEGSPSHIDVEKVKQQLEGISGVIETHDLHVWTITSNYPSLSCHLLVEQNMSHEDILNDANALMKQEFGITHTTFQIEEEHYNLEESDIHN</sequence>
<evidence type="ECO:0000313" key="12">
    <source>
        <dbReference type="Proteomes" id="UP001649381"/>
    </source>
</evidence>
<dbReference type="SUPFAM" id="SSF161111">
    <property type="entry name" value="Cation efflux protein transmembrane domain-like"/>
    <property type="match status" value="1"/>
</dbReference>
<keyword evidence="5 8" id="KW-1133">Transmembrane helix</keyword>
<evidence type="ECO:0000259" key="9">
    <source>
        <dbReference type="Pfam" id="PF01545"/>
    </source>
</evidence>
<feature type="transmembrane region" description="Helical" evidence="8">
    <location>
        <begin position="117"/>
        <end position="141"/>
    </location>
</feature>
<evidence type="ECO:0000256" key="7">
    <source>
        <dbReference type="ARBA" id="ARBA00023136"/>
    </source>
</evidence>
<gene>
    <name evidence="11" type="ORF">L2716_09780</name>
</gene>
<proteinExistence type="inferred from homology"/>
<keyword evidence="4 8" id="KW-0812">Transmembrane</keyword>
<evidence type="ECO:0000256" key="6">
    <source>
        <dbReference type="ARBA" id="ARBA00023065"/>
    </source>
</evidence>
<protein>
    <submittedName>
        <fullName evidence="11">Cation diffusion facilitator family transporter</fullName>
    </submittedName>
</protein>
<evidence type="ECO:0000313" key="11">
    <source>
        <dbReference type="EMBL" id="MCF6138012.1"/>
    </source>
</evidence>
<keyword evidence="7 8" id="KW-0472">Membrane</keyword>
<keyword evidence="12" id="KW-1185">Reference proteome</keyword>